<dbReference type="Proteomes" id="UP000591071">
    <property type="component" value="Unassembled WGS sequence"/>
</dbReference>
<protein>
    <submittedName>
        <fullName evidence="2">Uncharacterized protein</fullName>
    </submittedName>
</protein>
<proteinExistence type="predicted"/>
<evidence type="ECO:0000313" key="2">
    <source>
        <dbReference type="EMBL" id="NME28057.1"/>
    </source>
</evidence>
<reference evidence="2 3" key="1">
    <citation type="submission" date="2020-04" db="EMBL/GenBank/DDBJ databases">
        <authorList>
            <person name="Hitch T.C.A."/>
            <person name="Wylensek D."/>
            <person name="Clavel T."/>
        </authorList>
    </citation>
    <scope>NUCLEOTIDE SEQUENCE [LARGE SCALE GENOMIC DNA]</scope>
    <source>
        <strain evidence="2 3">Oil-RF-744-FAT-WT-6-1</strain>
    </source>
</reference>
<evidence type="ECO:0000313" key="4">
    <source>
        <dbReference type="Proteomes" id="UP001605989"/>
    </source>
</evidence>
<sequence>MGFFEKMYKEGPQRTRSEKLYDDALLLMNDVEKQNERLPEDIRETVLAGNACDTVPGASGDFGHDIHNPIPVNGPIGEFSYLSRLRMKSTGGRVFFHKLRTIGSVDEFELTNVSGQFADHLFLDPWHRAQSGWYPHNYYLEREAVQPRGITTTCPDFPRDLYKLIKKEAKRWLSVDVAEKEAQYIHVEEAQASLQRFRNKDNSDS</sequence>
<comment type="caution">
    <text evidence="2">The sequence shown here is derived from an EMBL/GenBank/DDBJ whole genome shotgun (WGS) entry which is preliminary data.</text>
</comment>
<dbReference type="AlphaFoldDB" id="A0A848BYC6"/>
<reference evidence="1 4" key="2">
    <citation type="submission" date="2024-10" db="EMBL/GenBank/DDBJ databases">
        <authorList>
            <person name="Sang B.-I."/>
            <person name="Prabhaharan D."/>
        </authorList>
    </citation>
    <scope>NUCLEOTIDE SEQUENCE [LARGE SCALE GENOMIC DNA]</scope>
    <source>
        <strain evidence="1 4">MH</strain>
    </source>
</reference>
<keyword evidence="4" id="KW-1185">Reference proteome</keyword>
<accession>A0A848BYC6</accession>
<dbReference type="RefSeq" id="WP_059076962.1">
    <property type="nucleotide sequence ID" value="NZ_CP011940.1"/>
</dbReference>
<dbReference type="Proteomes" id="UP001605989">
    <property type="component" value="Unassembled WGS sequence"/>
</dbReference>
<dbReference type="OrthoDB" id="1624004at2"/>
<gene>
    <name evidence="1" type="ORF">ACGTZG_10530</name>
    <name evidence="2" type="ORF">HF872_05400</name>
</gene>
<organism evidence="2 3">
    <name type="scientific">Megasphaera hexanoica</name>
    <dbReference type="NCBI Taxonomy" id="1675036"/>
    <lineage>
        <taxon>Bacteria</taxon>
        <taxon>Bacillati</taxon>
        <taxon>Bacillota</taxon>
        <taxon>Negativicutes</taxon>
        <taxon>Veillonellales</taxon>
        <taxon>Veillonellaceae</taxon>
        <taxon>Megasphaera</taxon>
    </lineage>
</organism>
<dbReference type="EMBL" id="JABAFG010000007">
    <property type="protein sequence ID" value="NME28057.1"/>
    <property type="molecule type" value="Genomic_DNA"/>
</dbReference>
<dbReference type="EMBL" id="JBIEKR010000008">
    <property type="protein sequence ID" value="MFG6273627.1"/>
    <property type="molecule type" value="Genomic_DNA"/>
</dbReference>
<dbReference type="KEGG" id="mhw:ACT01_00080"/>
<evidence type="ECO:0000313" key="3">
    <source>
        <dbReference type="Proteomes" id="UP000591071"/>
    </source>
</evidence>
<evidence type="ECO:0000313" key="1">
    <source>
        <dbReference type="EMBL" id="MFG6273627.1"/>
    </source>
</evidence>
<name>A0A848BYC6_9FIRM</name>